<evidence type="ECO:0000259" key="4">
    <source>
        <dbReference type="SMART" id="SM00642"/>
    </source>
</evidence>
<dbReference type="OrthoDB" id="9043248at2"/>
<dbReference type="PANTHER" id="PTHR10357:SF179">
    <property type="entry name" value="NEUTRAL AND BASIC AMINO ACID TRANSPORT PROTEIN RBAT"/>
    <property type="match status" value="1"/>
</dbReference>
<organism evidence="5 6">
    <name type="scientific">Chitinimonas arctica</name>
    <dbReference type="NCBI Taxonomy" id="2594795"/>
    <lineage>
        <taxon>Bacteria</taxon>
        <taxon>Pseudomonadati</taxon>
        <taxon>Pseudomonadota</taxon>
        <taxon>Betaproteobacteria</taxon>
        <taxon>Neisseriales</taxon>
        <taxon>Chitinibacteraceae</taxon>
        <taxon>Chitinimonas</taxon>
    </lineage>
</organism>
<dbReference type="InterPro" id="IPR013780">
    <property type="entry name" value="Glyco_hydro_b"/>
</dbReference>
<dbReference type="RefSeq" id="WP_144280431.1">
    <property type="nucleotide sequence ID" value="NZ_CP041730.1"/>
</dbReference>
<dbReference type="InterPro" id="IPR045857">
    <property type="entry name" value="O16G_dom_2"/>
</dbReference>
<keyword evidence="2" id="KW-0378">Hydrolase</keyword>
<dbReference type="GO" id="GO:0009313">
    <property type="term" value="P:oligosaccharide catabolic process"/>
    <property type="evidence" value="ECO:0007669"/>
    <property type="project" value="TreeGrafter"/>
</dbReference>
<evidence type="ECO:0000256" key="3">
    <source>
        <dbReference type="ARBA" id="ARBA00023295"/>
    </source>
</evidence>
<dbReference type="Gene3D" id="3.90.400.10">
    <property type="entry name" value="Oligo-1,6-glucosidase, Domain 2"/>
    <property type="match status" value="1"/>
</dbReference>
<dbReference type="InterPro" id="IPR006047">
    <property type="entry name" value="GH13_cat_dom"/>
</dbReference>
<reference evidence="6" key="1">
    <citation type="submission" date="2019-07" db="EMBL/GenBank/DDBJ databases">
        <title>Chitinimonas sp. nov., isolated from Ny-Alesund, arctica soil.</title>
        <authorList>
            <person name="Xu Q."/>
            <person name="Peng F."/>
        </authorList>
    </citation>
    <scope>NUCLEOTIDE SEQUENCE [LARGE SCALE GENOMIC DNA]</scope>
    <source>
        <strain evidence="6">R3-44</strain>
    </source>
</reference>
<dbReference type="SUPFAM" id="SSF51445">
    <property type="entry name" value="(Trans)glycosidases"/>
    <property type="match status" value="1"/>
</dbReference>
<dbReference type="PANTHER" id="PTHR10357">
    <property type="entry name" value="ALPHA-AMYLASE FAMILY MEMBER"/>
    <property type="match status" value="1"/>
</dbReference>
<dbReference type="KEGG" id="cari:FNU76_23365"/>
<dbReference type="Gene3D" id="3.20.20.80">
    <property type="entry name" value="Glycosidases"/>
    <property type="match status" value="2"/>
</dbReference>
<dbReference type="FunFam" id="3.90.400.10:FF:000002">
    <property type="entry name" value="Sucrose isomerase"/>
    <property type="match status" value="1"/>
</dbReference>
<dbReference type="GO" id="GO:0004556">
    <property type="term" value="F:alpha-amylase activity"/>
    <property type="evidence" value="ECO:0007669"/>
    <property type="project" value="TreeGrafter"/>
</dbReference>
<comment type="similarity">
    <text evidence="1">Belongs to the glycosyl hydrolase 13 family.</text>
</comment>
<dbReference type="Pfam" id="PF00128">
    <property type="entry name" value="Alpha-amylase"/>
    <property type="match status" value="1"/>
</dbReference>
<proteinExistence type="inferred from homology"/>
<keyword evidence="6" id="KW-1185">Reference proteome</keyword>
<evidence type="ECO:0000313" key="6">
    <source>
        <dbReference type="Proteomes" id="UP000317550"/>
    </source>
</evidence>
<keyword evidence="3" id="KW-0326">Glycosidase</keyword>
<dbReference type="AlphaFoldDB" id="A0A516SLM1"/>
<dbReference type="SMART" id="SM00642">
    <property type="entry name" value="Aamy"/>
    <property type="match status" value="1"/>
</dbReference>
<sequence>MTQQHPQNWWRGGVIYQIYPRSFADSNGDGVGDLAGIREKLPYVASLGIDAIWISPIFKSPMKDFGYDVSDYCDVDPLFGDLAGFDALVAKAHELGLKVVIDQVLSHCSDQHAWFRESRSSRDNPKADWFVWADPQADGTPPNNWLSVFGGSAWQWESRRRQYFLHNFLSSQPDLNFHSPAVQAAMLATVRFWLERGVDGFRFDACNFHFHDAKLRRNPPARSRDSKTVSAENPYGLQAHKYDKSQAENIDFLRQLRQLLDQYGAASVGEVGDDNSLKLMAQYTSGGDKLHMAYSFNLLTGDGSAAYIRQQVEELEAQLKKTGKQDGGAGWGCWSIGNHDVARVLSRWNQAGSVPAEDAQRAKLLLAMSASLRGSLCIYQGEELALREADIPFEQLQDPYGITFWPDFKGRDGCRTPMPWQGELAHGGFSSAKPWLPVPQAHLARAVDSQEGDADSTLNFYRGFLAWRKQQDVLKTGDIAFIDCPEPLLLFTRELNGQTVVCAFNLGARPVSFTLPRKLRSARLLTGHGLGGGSLADGELALDGFGGLFARIEN</sequence>
<dbReference type="Gene3D" id="2.60.40.1180">
    <property type="entry name" value="Golgi alpha-mannosidase II"/>
    <property type="match status" value="1"/>
</dbReference>
<dbReference type="CDD" id="cd11330">
    <property type="entry name" value="AmyAc_OligoGlu"/>
    <property type="match status" value="1"/>
</dbReference>
<evidence type="ECO:0000313" key="5">
    <source>
        <dbReference type="EMBL" id="QDQ29049.1"/>
    </source>
</evidence>
<feature type="domain" description="Glycosyl hydrolase family 13 catalytic" evidence="4">
    <location>
        <begin position="17"/>
        <end position="415"/>
    </location>
</feature>
<accession>A0A516SLM1</accession>
<evidence type="ECO:0000256" key="2">
    <source>
        <dbReference type="ARBA" id="ARBA00022801"/>
    </source>
</evidence>
<dbReference type="EMBL" id="CP041730">
    <property type="protein sequence ID" value="QDQ29049.1"/>
    <property type="molecule type" value="Genomic_DNA"/>
</dbReference>
<evidence type="ECO:0000256" key="1">
    <source>
        <dbReference type="ARBA" id="ARBA00008061"/>
    </source>
</evidence>
<gene>
    <name evidence="5" type="ORF">FNU76_23365</name>
</gene>
<name>A0A516SLM1_9NEIS</name>
<dbReference type="InterPro" id="IPR017853">
    <property type="entry name" value="GH"/>
</dbReference>
<protein>
    <submittedName>
        <fullName evidence="5">Alpha-glucosidase</fullName>
    </submittedName>
</protein>
<dbReference type="SUPFAM" id="SSF51011">
    <property type="entry name" value="Glycosyl hydrolase domain"/>
    <property type="match status" value="1"/>
</dbReference>
<dbReference type="Proteomes" id="UP000317550">
    <property type="component" value="Chromosome"/>
</dbReference>